<evidence type="ECO:0000313" key="35">
    <source>
        <dbReference type="Proteomes" id="UP000327493"/>
    </source>
</evidence>
<feature type="disulfide bond" evidence="28">
    <location>
        <begin position="605"/>
        <end position="608"/>
    </location>
</feature>
<evidence type="ECO:0000256" key="18">
    <source>
        <dbReference type="ARBA" id="ARBA00022949"/>
    </source>
</evidence>
<evidence type="ECO:0000256" key="8">
    <source>
        <dbReference type="ARBA" id="ARBA00022541"/>
    </source>
</evidence>
<comment type="caution">
    <text evidence="34">The sequence shown here is derived from an EMBL/GenBank/DDBJ whole genome shotgun (WGS) entry which is preliminary data.</text>
</comment>
<dbReference type="SUPFAM" id="SSF53300">
    <property type="entry name" value="vWA-like"/>
    <property type="match status" value="1"/>
</dbReference>
<dbReference type="PRINTS" id="PR01186">
    <property type="entry name" value="INTEGRINB"/>
</dbReference>
<evidence type="ECO:0000256" key="2">
    <source>
        <dbReference type="ARBA" id="ARBA00004223"/>
    </source>
</evidence>
<dbReference type="GO" id="GO:0007517">
    <property type="term" value="P:muscle organ development"/>
    <property type="evidence" value="ECO:0007669"/>
    <property type="project" value="UniProtKB-KW"/>
</dbReference>
<dbReference type="AlphaFoldDB" id="A0A5J5CI57"/>
<feature type="disulfide bond" evidence="28">
    <location>
        <begin position="461"/>
        <end position="470"/>
    </location>
</feature>
<evidence type="ECO:0000256" key="11">
    <source>
        <dbReference type="ARBA" id="ARBA00022723"/>
    </source>
</evidence>
<evidence type="ECO:0000256" key="30">
    <source>
        <dbReference type="SAM" id="Phobius"/>
    </source>
</evidence>
<dbReference type="InterPro" id="IPR013111">
    <property type="entry name" value="EGF_extracell"/>
</dbReference>
<evidence type="ECO:0000256" key="28">
    <source>
        <dbReference type="PIRSR" id="PIRSR002512-1"/>
    </source>
</evidence>
<dbReference type="PIRSF" id="PIRSF002512">
    <property type="entry name" value="Integrin_B"/>
    <property type="match status" value="1"/>
</dbReference>
<dbReference type="SMART" id="SM00187">
    <property type="entry name" value="INB"/>
    <property type="match status" value="1"/>
</dbReference>
<keyword evidence="16 29" id="KW-0130">Cell adhesion</keyword>
<evidence type="ECO:0000256" key="19">
    <source>
        <dbReference type="ARBA" id="ARBA00022989"/>
    </source>
</evidence>
<feature type="disulfide bond" evidence="28">
    <location>
        <begin position="507"/>
        <end position="540"/>
    </location>
</feature>
<feature type="domain" description="Integrin beta subunit cytoplasmic" evidence="33">
    <location>
        <begin position="680"/>
        <end position="726"/>
    </location>
</feature>
<dbReference type="InterPro" id="IPR057243">
    <property type="entry name" value="Integrin_I-EGF_CS"/>
</dbReference>
<feature type="disulfide bond" evidence="28">
    <location>
        <begin position="57"/>
        <end position="67"/>
    </location>
</feature>
<dbReference type="FunFam" id="2.10.25.10:FF:000075">
    <property type="entry name" value="Integrin beta"/>
    <property type="match status" value="1"/>
</dbReference>
<feature type="disulfide bond" evidence="28">
    <location>
        <begin position="505"/>
        <end position="510"/>
    </location>
</feature>
<dbReference type="GO" id="GO:0001968">
    <property type="term" value="F:fibronectin binding"/>
    <property type="evidence" value="ECO:0007669"/>
    <property type="project" value="TreeGrafter"/>
</dbReference>
<dbReference type="EMBL" id="VOFY01000021">
    <property type="protein sequence ID" value="KAA8581532.1"/>
    <property type="molecule type" value="Genomic_DNA"/>
</dbReference>
<dbReference type="FunFam" id="2.10.25.10:FF:000076">
    <property type="entry name" value="Integrin beta"/>
    <property type="match status" value="1"/>
</dbReference>
<feature type="disulfide bond" evidence="28">
    <location>
        <begin position="548"/>
        <end position="579"/>
    </location>
</feature>
<evidence type="ECO:0000256" key="27">
    <source>
        <dbReference type="ARBA" id="ARBA00035630"/>
    </source>
</evidence>
<dbReference type="FunFam" id="3.30.1680.10:FF:000002">
    <property type="entry name" value="Integrin beta"/>
    <property type="match status" value="1"/>
</dbReference>
<dbReference type="InterPro" id="IPR032695">
    <property type="entry name" value="Integrin_dom_sf"/>
</dbReference>
<dbReference type="Pfam" id="PF00362">
    <property type="entry name" value="Integrin_beta"/>
    <property type="match status" value="1"/>
</dbReference>
<dbReference type="FunFam" id="1.20.5.100:FF:000002">
    <property type="entry name" value="Integrin beta"/>
    <property type="match status" value="1"/>
</dbReference>
<dbReference type="GO" id="GO:0070527">
    <property type="term" value="P:platelet aggregation"/>
    <property type="evidence" value="ECO:0007669"/>
    <property type="project" value="TreeGrafter"/>
</dbReference>
<keyword evidence="35" id="KW-1185">Reference proteome</keyword>
<evidence type="ECO:0000256" key="24">
    <source>
        <dbReference type="ARBA" id="ARBA00023180"/>
    </source>
</evidence>
<dbReference type="PROSITE" id="PS52047">
    <property type="entry name" value="I_EGF_2"/>
    <property type="match status" value="4"/>
</dbReference>
<dbReference type="SUPFAM" id="SSF103575">
    <property type="entry name" value="Plexin repeat"/>
    <property type="match status" value="1"/>
</dbReference>
<dbReference type="GO" id="GO:0046872">
    <property type="term" value="F:metal ion binding"/>
    <property type="evidence" value="ECO:0007669"/>
    <property type="project" value="UniProtKB-KW"/>
</dbReference>
<dbReference type="InterPro" id="IPR036465">
    <property type="entry name" value="vWFA_dom_sf"/>
</dbReference>
<feature type="disulfide bond" evidence="28">
    <location>
        <begin position="546"/>
        <end position="551"/>
    </location>
</feature>
<dbReference type="GO" id="GO:0032587">
    <property type="term" value="C:ruffle membrane"/>
    <property type="evidence" value="ECO:0007669"/>
    <property type="project" value="UniProtKB-SubCell"/>
</dbReference>
<dbReference type="Gene3D" id="2.10.25.10">
    <property type="entry name" value="Laminin"/>
    <property type="match status" value="3"/>
</dbReference>
<dbReference type="InterPro" id="IPR015812">
    <property type="entry name" value="Integrin_bsu"/>
</dbReference>
<dbReference type="Gene3D" id="1.20.5.100">
    <property type="entry name" value="Cytochrome c1, transmembrane anchor, C-terminal"/>
    <property type="match status" value="1"/>
</dbReference>
<sequence>MKKEKEKKGRLHPTPLTTELVGRLRPHREPAPGWVLSRRKGYYGCSNVCTSRGASTCKQCLAVHPSCAWCFQEDFGQGVASSSRCDLKSNLVAAGCALSALESPTSKLQVIEDRPLSNKAAGATQDVTQINPQKLHITLRPDDAERFTVKVRQVEDYPVDLYYLMDLSYSMNDDLFRLRTLGKGLAEAMNRTTSNLRMGFGAFVDKPLSPYMYISPKEAVKNPCYSDFINTFGYKHVLSLTEEVGRFTEEVKKQMVSRNRDAPEGGFDAIIQAAVCKEQIGWRPGASHLLIFTSDAKTHVALDGRLAGIVQPNDGQCHLNSDKMYSMSTTMDYPSLALITEKMSENNINLIFAVTNPVVPLYQNYSELIPGTTVGTLSNDSGNVIQLILKAYAVSFSVEARARGCPKQKKKTFIIKPVGFKDSLSITVNFECDCKCQNKAHPNSPKCNQGNGTYECGICLCHPGRLGPHCECAEGDYNPTEQDRCSGPAGSGGPQSAICSGRGDCVCGQCVCHSSDFGKVWGKLCECDDFNCLRYKGELCSGHGICNCGFCQCAPDWQGENCNCSRRTDTCMSNLGLLCSGRGQCVCGVCECTQPGAYGATCDKCPTCPDACTMKKECVECKHFKRGKLFEDNTCSRICKDEIILVDEIDCPKGPDILVVLLSVAGAILFLGLAALLIWKLLVTIHDRREFAKFEEERAHAKWDTGHNPLYKGATSTFTNITYRGKD</sequence>
<feature type="disulfide bond" evidence="28">
    <location>
        <begin position="456"/>
        <end position="499"/>
    </location>
</feature>
<dbReference type="FunFam" id="3.40.50.410:FF:000002">
    <property type="entry name" value="Integrin beta"/>
    <property type="match status" value="1"/>
</dbReference>
<evidence type="ECO:0000259" key="32">
    <source>
        <dbReference type="SMART" id="SM00423"/>
    </source>
</evidence>
<feature type="disulfide bond" evidence="28">
    <location>
        <begin position="49"/>
        <end position="434"/>
    </location>
</feature>
<evidence type="ECO:0000256" key="16">
    <source>
        <dbReference type="ARBA" id="ARBA00022889"/>
    </source>
</evidence>
<evidence type="ECO:0000256" key="6">
    <source>
        <dbReference type="ARBA" id="ARBA00022475"/>
    </source>
</evidence>
<dbReference type="GO" id="GO:0045202">
    <property type="term" value="C:synapse"/>
    <property type="evidence" value="ECO:0007669"/>
    <property type="project" value="TreeGrafter"/>
</dbReference>
<feature type="disulfide bond" evidence="28">
    <location>
        <begin position="553"/>
        <end position="562"/>
    </location>
</feature>
<keyword evidence="12" id="KW-0732">Signal</keyword>
<evidence type="ECO:0000256" key="10">
    <source>
        <dbReference type="ARBA" id="ARBA00022692"/>
    </source>
</evidence>
<accession>A0A5J5CI57</accession>
<keyword evidence="15" id="KW-0460">Magnesium</keyword>
<keyword evidence="9" id="KW-0597">Phosphoprotein</keyword>
<keyword evidence="6" id="KW-1003">Cell membrane</keyword>
<gene>
    <name evidence="34" type="ORF">FQN60_003113</name>
</gene>
<dbReference type="Gene3D" id="2.60.40.1510">
    <property type="entry name" value="ntegrin, alpha v. Chain A, domain 3"/>
    <property type="match status" value="1"/>
</dbReference>
<evidence type="ECO:0000256" key="14">
    <source>
        <dbReference type="ARBA" id="ARBA00022837"/>
    </source>
</evidence>
<feature type="disulfide bond" evidence="28">
    <location>
        <begin position="527"/>
        <end position="532"/>
    </location>
</feature>
<evidence type="ECO:0000256" key="29">
    <source>
        <dbReference type="RuleBase" id="RU000633"/>
    </source>
</evidence>
<feature type="disulfide bond" evidence="28">
    <location>
        <begin position="276"/>
        <end position="317"/>
    </location>
</feature>
<feature type="disulfide bond" evidence="28">
    <location>
        <begin position="512"/>
        <end position="525"/>
    </location>
</feature>
<keyword evidence="18" id="KW-0965">Cell junction</keyword>
<feature type="transmembrane region" description="Helical" evidence="30">
    <location>
        <begin position="657"/>
        <end position="679"/>
    </location>
</feature>
<dbReference type="PANTHER" id="PTHR10082:SF25">
    <property type="entry name" value="INTEGRIN BETA-3"/>
    <property type="match status" value="1"/>
</dbReference>
<evidence type="ECO:0000259" key="33">
    <source>
        <dbReference type="SMART" id="SM01241"/>
    </source>
</evidence>
<keyword evidence="14" id="KW-0106">Calcium</keyword>
<keyword evidence="22 28" id="KW-1015">Disulfide bond</keyword>
<dbReference type="Pfam" id="PF18372">
    <property type="entry name" value="I-EGF_1"/>
    <property type="match status" value="1"/>
</dbReference>
<keyword evidence="21 30" id="KW-0472">Membrane</keyword>
<feature type="disulfide bond" evidence="28">
    <location>
        <begin position="60"/>
        <end position="96"/>
    </location>
</feature>
<dbReference type="GO" id="GO:0009986">
    <property type="term" value="C:cell surface"/>
    <property type="evidence" value="ECO:0007669"/>
    <property type="project" value="TreeGrafter"/>
</dbReference>
<dbReference type="PANTHER" id="PTHR10082">
    <property type="entry name" value="INTEGRIN BETA SUBUNIT"/>
    <property type="match status" value="1"/>
</dbReference>
<organism evidence="34 35">
    <name type="scientific">Etheostoma spectabile</name>
    <name type="common">orangethroat darter</name>
    <dbReference type="NCBI Taxonomy" id="54343"/>
    <lineage>
        <taxon>Eukaryota</taxon>
        <taxon>Metazoa</taxon>
        <taxon>Chordata</taxon>
        <taxon>Craniata</taxon>
        <taxon>Vertebrata</taxon>
        <taxon>Euteleostomi</taxon>
        <taxon>Actinopterygii</taxon>
        <taxon>Neopterygii</taxon>
        <taxon>Teleostei</taxon>
        <taxon>Neoteleostei</taxon>
        <taxon>Acanthomorphata</taxon>
        <taxon>Eupercaria</taxon>
        <taxon>Perciformes</taxon>
        <taxon>Percoidei</taxon>
        <taxon>Percidae</taxon>
        <taxon>Etheostomatinae</taxon>
        <taxon>Etheostoma</taxon>
    </lineage>
</organism>
<dbReference type="SUPFAM" id="SSF69179">
    <property type="entry name" value="Integrin domains"/>
    <property type="match status" value="1"/>
</dbReference>
<keyword evidence="24" id="KW-0325">Glycoprotein</keyword>
<dbReference type="InterPro" id="IPR040622">
    <property type="entry name" value="EGF_integrin_1"/>
</dbReference>
<keyword evidence="26" id="KW-0873">Pyrrolidone carboxylic acid</keyword>
<dbReference type="InterPro" id="IPR014836">
    <property type="entry name" value="Integrin_bsu_cyt_dom"/>
</dbReference>
<evidence type="ECO:0000256" key="23">
    <source>
        <dbReference type="ARBA" id="ARBA00023170"/>
    </source>
</evidence>
<feature type="disulfide bond" evidence="28">
    <location>
        <begin position="432"/>
        <end position="436"/>
    </location>
</feature>
<evidence type="ECO:0000256" key="9">
    <source>
        <dbReference type="ARBA" id="ARBA00022553"/>
    </source>
</evidence>
<evidence type="ECO:0000256" key="3">
    <source>
        <dbReference type="ARBA" id="ARBA00004297"/>
    </source>
</evidence>
<dbReference type="InterPro" id="IPR036349">
    <property type="entry name" value="Integrin_bsu_tail_dom_sf"/>
</dbReference>
<dbReference type="Gene3D" id="6.20.50.10">
    <property type="match status" value="1"/>
</dbReference>
<dbReference type="Pfam" id="PF08725">
    <property type="entry name" value="Integrin_b_cyt"/>
    <property type="match status" value="1"/>
</dbReference>
<evidence type="ECO:0000256" key="25">
    <source>
        <dbReference type="ARBA" id="ARBA00023273"/>
    </source>
</evidence>
<dbReference type="GO" id="GO:0045121">
    <property type="term" value="C:membrane raft"/>
    <property type="evidence" value="ECO:0007669"/>
    <property type="project" value="UniProtKB-SubCell"/>
</dbReference>
<reference evidence="34 35" key="1">
    <citation type="submission" date="2019-08" db="EMBL/GenBank/DDBJ databases">
        <title>A chromosome-level genome assembly, high-density linkage maps, and genome scans reveal the genomic architecture of hybrid incompatibilities underlying speciation via character displacement in darters (Percidae: Etheostominae).</title>
        <authorList>
            <person name="Moran R.L."/>
            <person name="Catchen J.M."/>
            <person name="Fuller R.C."/>
        </authorList>
    </citation>
    <scope>NUCLEOTIDE SEQUENCE [LARGE SCALE GENOMIC DNA]</scope>
    <source>
        <strain evidence="34">EspeVRDwgs_2016</strain>
        <tissue evidence="34">Muscle</tissue>
    </source>
</reference>
<keyword evidence="20 29" id="KW-0401">Integrin</keyword>
<dbReference type="InterPro" id="IPR016201">
    <property type="entry name" value="PSI"/>
</dbReference>
<keyword evidence="8" id="KW-0517">Myogenesis</keyword>
<dbReference type="GO" id="GO:0007229">
    <property type="term" value="P:integrin-mediated signaling pathway"/>
    <property type="evidence" value="ECO:0007669"/>
    <property type="project" value="UniProtKB-KW"/>
</dbReference>
<evidence type="ECO:0000256" key="22">
    <source>
        <dbReference type="ARBA" id="ARBA00023157"/>
    </source>
</evidence>
<evidence type="ECO:0000256" key="21">
    <source>
        <dbReference type="ARBA" id="ARBA00023136"/>
    </source>
</evidence>
<dbReference type="GO" id="GO:0005925">
    <property type="term" value="C:focal adhesion"/>
    <property type="evidence" value="ECO:0007669"/>
    <property type="project" value="TreeGrafter"/>
</dbReference>
<comment type="similarity">
    <text evidence="5 29">Belongs to the integrin beta chain family.</text>
</comment>
<keyword evidence="7" id="KW-0245">EGF-like domain</keyword>
<dbReference type="InterPro" id="IPR033760">
    <property type="entry name" value="Integrin_beta_N"/>
</dbReference>
<evidence type="ECO:0000256" key="20">
    <source>
        <dbReference type="ARBA" id="ARBA00023037"/>
    </source>
</evidence>
<evidence type="ECO:0000256" key="4">
    <source>
        <dbReference type="ARBA" id="ARBA00004510"/>
    </source>
</evidence>
<feature type="domain" description="PSI" evidence="32">
    <location>
        <begin position="48"/>
        <end position="97"/>
    </location>
</feature>
<feature type="disulfide bond" evidence="28">
    <location>
        <begin position="447"/>
        <end position="459"/>
    </location>
</feature>
<dbReference type="SMART" id="SM01241">
    <property type="entry name" value="Integrin_b_cyt"/>
    <property type="match status" value="1"/>
</dbReference>
<dbReference type="FunFam" id="2.10.25.10:FF:000043">
    <property type="entry name" value="Integrin beta"/>
    <property type="match status" value="1"/>
</dbReference>
<keyword evidence="13" id="KW-0677">Repeat</keyword>
<feature type="disulfide bond" evidence="28">
    <location>
        <begin position="592"/>
        <end position="602"/>
    </location>
</feature>
<dbReference type="GO" id="GO:0070051">
    <property type="term" value="F:fibrinogen binding"/>
    <property type="evidence" value="ECO:0007669"/>
    <property type="project" value="TreeGrafter"/>
</dbReference>
<evidence type="ECO:0000256" key="26">
    <source>
        <dbReference type="ARBA" id="ARBA00023283"/>
    </source>
</evidence>
<evidence type="ECO:0000313" key="34">
    <source>
        <dbReference type="EMBL" id="KAA8581532.1"/>
    </source>
</evidence>
<feature type="disulfide bond" evidence="28">
    <location>
        <begin position="618"/>
        <end position="651"/>
    </location>
</feature>
<keyword evidence="11" id="KW-0479">Metal-binding</keyword>
<dbReference type="GO" id="GO:0006909">
    <property type="term" value="P:phagocytosis"/>
    <property type="evidence" value="ECO:0007669"/>
    <property type="project" value="UniProtKB-KW"/>
</dbReference>
<dbReference type="SMART" id="SM00423">
    <property type="entry name" value="PSI"/>
    <property type="match status" value="1"/>
</dbReference>
<evidence type="ECO:0000256" key="13">
    <source>
        <dbReference type="ARBA" id="ARBA00022737"/>
    </source>
</evidence>
<proteinExistence type="inferred from homology"/>
<dbReference type="Gene3D" id="3.40.50.410">
    <property type="entry name" value="von Willebrand factor, type A domain"/>
    <property type="match status" value="1"/>
</dbReference>
<name>A0A5J5CI57_9PERO</name>
<keyword evidence="17" id="KW-0581">Phagocytosis</keyword>
<feature type="disulfide bond" evidence="28">
    <location>
        <begin position="70"/>
        <end position="85"/>
    </location>
</feature>
<feature type="disulfide bond" evidence="28">
    <location>
        <begin position="612"/>
        <end position="621"/>
    </location>
</feature>
<keyword evidence="23" id="KW-0675">Receptor</keyword>
<evidence type="ECO:0000256" key="15">
    <source>
        <dbReference type="ARBA" id="ARBA00022842"/>
    </source>
</evidence>
<feature type="disulfide bond" evidence="28">
    <location>
        <begin position="564"/>
        <end position="571"/>
    </location>
</feature>
<dbReference type="SUPFAM" id="SSF69687">
    <property type="entry name" value="Integrin beta tail domain"/>
    <property type="match status" value="1"/>
</dbReference>
<comment type="subcellular location">
    <subcellularLocation>
        <location evidence="29">Cell membrane</location>
        <topology evidence="29">Single-pass type I membrane protein</topology>
    </subcellularLocation>
    <subcellularLocation>
        <location evidence="3">Cell projection</location>
        <location evidence="3">Invadopodium membrane</location>
        <topology evidence="3">Single-pass type I membrane protein</topology>
    </subcellularLocation>
    <subcellularLocation>
        <location evidence="4">Cell projection</location>
        <location evidence="4">Lamellipodium</location>
    </subcellularLocation>
    <subcellularLocation>
        <location evidence="1">Cell projection</location>
        <location evidence="1">Ruffle membrane</location>
        <topology evidence="1">Single-pass type I membrane protein</topology>
    </subcellularLocation>
    <subcellularLocation>
        <location evidence="2">Melanosome</location>
    </subcellularLocation>
    <subcellularLocation>
        <location evidence="27">Membrane raft</location>
        <topology evidence="27">Single-pass type I membrane protein</topology>
    </subcellularLocation>
</comment>
<keyword evidence="19 30" id="KW-1133">Transmembrane helix</keyword>
<dbReference type="Pfam" id="PF17205">
    <property type="entry name" value="PSI_integrin"/>
    <property type="match status" value="1"/>
</dbReference>
<dbReference type="Gene3D" id="3.30.1680.10">
    <property type="entry name" value="ligand-binding face of the semaphorins, domain 2"/>
    <property type="match status" value="1"/>
</dbReference>
<dbReference type="GO" id="GO:0016477">
    <property type="term" value="P:cell migration"/>
    <property type="evidence" value="ECO:0007669"/>
    <property type="project" value="TreeGrafter"/>
</dbReference>
<dbReference type="SUPFAM" id="SSF57196">
    <property type="entry name" value="EGF/Laminin"/>
    <property type="match status" value="2"/>
</dbReference>
<dbReference type="InterPro" id="IPR002369">
    <property type="entry name" value="Integrin_bsu_VWA"/>
</dbReference>
<dbReference type="GO" id="GO:0033627">
    <property type="term" value="P:cell adhesion mediated by integrin"/>
    <property type="evidence" value="ECO:0007669"/>
    <property type="project" value="TreeGrafter"/>
</dbReference>
<evidence type="ECO:0000256" key="5">
    <source>
        <dbReference type="ARBA" id="ARBA00007449"/>
    </source>
</evidence>
<dbReference type="GO" id="GO:0042470">
    <property type="term" value="C:melanosome"/>
    <property type="evidence" value="ECO:0007669"/>
    <property type="project" value="UniProtKB-SubCell"/>
</dbReference>
<dbReference type="GO" id="GO:0007160">
    <property type="term" value="P:cell-matrix adhesion"/>
    <property type="evidence" value="ECO:0007669"/>
    <property type="project" value="TreeGrafter"/>
</dbReference>
<feature type="domain" description="Integrin beta subunit VWA" evidence="31">
    <location>
        <begin position="56"/>
        <end position="434"/>
    </location>
</feature>
<dbReference type="InterPro" id="IPR057073">
    <property type="entry name" value="EGF_integrin_2"/>
</dbReference>
<evidence type="ECO:0000256" key="12">
    <source>
        <dbReference type="ARBA" id="ARBA00022729"/>
    </source>
</evidence>
<dbReference type="Pfam" id="PF23105">
    <property type="entry name" value="EGF_integrin"/>
    <property type="match status" value="1"/>
</dbReference>
<dbReference type="PROSITE" id="PS00243">
    <property type="entry name" value="I_EGF_1"/>
    <property type="match status" value="1"/>
</dbReference>
<evidence type="ECO:0000256" key="1">
    <source>
        <dbReference type="ARBA" id="ARBA00004199"/>
    </source>
</evidence>
<keyword evidence="10 29" id="KW-0812">Transmembrane</keyword>
<protein>
    <recommendedName>
        <fullName evidence="29">Integrin beta</fullName>
    </recommendedName>
</protein>
<keyword evidence="25" id="KW-0966">Cell projection</keyword>
<dbReference type="GO" id="GO:0030027">
    <property type="term" value="C:lamellipodium"/>
    <property type="evidence" value="ECO:0007669"/>
    <property type="project" value="UniProtKB-SubCell"/>
</dbReference>
<dbReference type="InterPro" id="IPR015439">
    <property type="entry name" value="Integrin_b-2_sf"/>
</dbReference>
<dbReference type="GO" id="GO:0005178">
    <property type="term" value="F:integrin binding"/>
    <property type="evidence" value="ECO:0007669"/>
    <property type="project" value="TreeGrafter"/>
</dbReference>
<evidence type="ECO:0000256" key="7">
    <source>
        <dbReference type="ARBA" id="ARBA00022536"/>
    </source>
</evidence>
<dbReference type="Pfam" id="PF07974">
    <property type="entry name" value="EGF_2"/>
    <property type="match status" value="2"/>
</dbReference>
<dbReference type="Proteomes" id="UP000327493">
    <property type="component" value="Chromosome 21"/>
</dbReference>
<feature type="disulfide bond" evidence="28">
    <location>
        <begin position="585"/>
        <end position="590"/>
    </location>
</feature>
<dbReference type="GO" id="GO:0008305">
    <property type="term" value="C:integrin complex"/>
    <property type="evidence" value="ECO:0007669"/>
    <property type="project" value="TreeGrafter"/>
</dbReference>
<evidence type="ECO:0000256" key="17">
    <source>
        <dbReference type="ARBA" id="ARBA00022907"/>
    </source>
</evidence>
<feature type="disulfide bond" evidence="28">
    <location>
        <begin position="587"/>
        <end position="635"/>
    </location>
</feature>
<evidence type="ECO:0000259" key="31">
    <source>
        <dbReference type="SMART" id="SM00187"/>
    </source>
</evidence>